<dbReference type="Proteomes" id="UP000053201">
    <property type="component" value="Unassembled WGS sequence"/>
</dbReference>
<proteinExistence type="inferred from homology"/>
<evidence type="ECO:0000256" key="4">
    <source>
        <dbReference type="ARBA" id="ARBA00022839"/>
    </source>
</evidence>
<dbReference type="InterPro" id="IPR013520">
    <property type="entry name" value="Ribonucl_H"/>
</dbReference>
<dbReference type="InterPro" id="IPR036397">
    <property type="entry name" value="RNaseH_sf"/>
</dbReference>
<dbReference type="GeneID" id="27688796"/>
<evidence type="ECO:0000256" key="1">
    <source>
        <dbReference type="ARBA" id="ARBA00009921"/>
    </source>
</evidence>
<evidence type="ECO:0000256" key="3">
    <source>
        <dbReference type="ARBA" id="ARBA00022801"/>
    </source>
</evidence>
<dbReference type="AlphaFoldDB" id="A0A0L0HEJ6"/>
<dbReference type="GO" id="GO:0000467">
    <property type="term" value="P:exonucleolytic trimming to generate mature 3'-end of 5.8S rRNA from tricistronic rRNA transcript (SSU-rRNA, 5.8S rRNA, LSU-rRNA)"/>
    <property type="evidence" value="ECO:0007669"/>
    <property type="project" value="EnsemblFungi"/>
</dbReference>
<reference evidence="6 7" key="1">
    <citation type="submission" date="2009-08" db="EMBL/GenBank/DDBJ databases">
        <title>The Genome Sequence of Spizellomyces punctatus strain DAOM BR117.</title>
        <authorList>
            <consortium name="The Broad Institute Genome Sequencing Platform"/>
            <person name="Russ C."/>
            <person name="Cuomo C."/>
            <person name="Shea T."/>
            <person name="Young S.K."/>
            <person name="Zeng Q."/>
            <person name="Koehrsen M."/>
            <person name="Haas B."/>
            <person name="Borodovsky M."/>
            <person name="Guigo R."/>
            <person name="Alvarado L."/>
            <person name="Berlin A."/>
            <person name="Bochicchio J."/>
            <person name="Borenstein D."/>
            <person name="Chapman S."/>
            <person name="Chen Z."/>
            <person name="Engels R."/>
            <person name="Freedman E."/>
            <person name="Gellesch M."/>
            <person name="Goldberg J."/>
            <person name="Griggs A."/>
            <person name="Gujja S."/>
            <person name="Heiman D."/>
            <person name="Hepburn T."/>
            <person name="Howarth C."/>
            <person name="Jen D."/>
            <person name="Larson L."/>
            <person name="Lewis B."/>
            <person name="Mehta T."/>
            <person name="Park D."/>
            <person name="Pearson M."/>
            <person name="Roberts A."/>
            <person name="Saif S."/>
            <person name="Shenoy N."/>
            <person name="Sisk P."/>
            <person name="Stolte C."/>
            <person name="Sykes S."/>
            <person name="Thomson T."/>
            <person name="Walk T."/>
            <person name="White J."/>
            <person name="Yandava C."/>
            <person name="Burger G."/>
            <person name="Gray M.W."/>
            <person name="Holland P.W.H."/>
            <person name="King N."/>
            <person name="Lang F.B.F."/>
            <person name="Roger A.J."/>
            <person name="Ruiz-Trillo I."/>
            <person name="Lander E."/>
            <person name="Nusbaum C."/>
        </authorList>
    </citation>
    <scope>NUCLEOTIDE SEQUENCE [LARGE SCALE GENOMIC DNA]</scope>
    <source>
        <strain evidence="6 7">DAOM BR117</strain>
    </source>
</reference>
<dbReference type="InterPro" id="IPR012337">
    <property type="entry name" value="RNaseH-like_sf"/>
</dbReference>
<dbReference type="SUPFAM" id="SSF53098">
    <property type="entry name" value="Ribonuclease H-like"/>
    <property type="match status" value="1"/>
</dbReference>
<gene>
    <name evidence="6" type="ORF">SPPG_05422</name>
</gene>
<accession>A0A0L0HEJ6</accession>
<dbReference type="SMART" id="SM00479">
    <property type="entry name" value="EXOIII"/>
    <property type="match status" value="1"/>
</dbReference>
<evidence type="ECO:0000256" key="2">
    <source>
        <dbReference type="ARBA" id="ARBA00022722"/>
    </source>
</evidence>
<dbReference type="Gene3D" id="3.30.420.10">
    <property type="entry name" value="Ribonuclease H-like superfamily/Ribonuclease H"/>
    <property type="match status" value="1"/>
</dbReference>
<dbReference type="InParanoid" id="A0A0L0HEJ6"/>
<dbReference type="GO" id="GO:0003676">
    <property type="term" value="F:nucleic acid binding"/>
    <property type="evidence" value="ECO:0007669"/>
    <property type="project" value="InterPro"/>
</dbReference>
<organism evidence="6 7">
    <name type="scientific">Spizellomyces punctatus (strain DAOM BR117)</name>
    <dbReference type="NCBI Taxonomy" id="645134"/>
    <lineage>
        <taxon>Eukaryota</taxon>
        <taxon>Fungi</taxon>
        <taxon>Fungi incertae sedis</taxon>
        <taxon>Chytridiomycota</taxon>
        <taxon>Chytridiomycota incertae sedis</taxon>
        <taxon>Chytridiomycetes</taxon>
        <taxon>Spizellomycetales</taxon>
        <taxon>Spizellomycetaceae</taxon>
        <taxon>Spizellomyces</taxon>
    </lineage>
</organism>
<dbReference type="GO" id="GO:0034476">
    <property type="term" value="P:U5 snRNA 3'-end processing"/>
    <property type="evidence" value="ECO:0007669"/>
    <property type="project" value="EnsemblFungi"/>
</dbReference>
<dbReference type="InterPro" id="IPR022894">
    <property type="entry name" value="Oligoribonuclease"/>
</dbReference>
<feature type="domain" description="Exonuclease" evidence="5">
    <location>
        <begin position="40"/>
        <end position="215"/>
    </location>
</feature>
<dbReference type="RefSeq" id="XP_016607208.1">
    <property type="nucleotide sequence ID" value="XM_016753637.1"/>
</dbReference>
<dbReference type="STRING" id="645134.A0A0L0HEJ6"/>
<evidence type="ECO:0000313" key="7">
    <source>
        <dbReference type="Proteomes" id="UP000053201"/>
    </source>
</evidence>
<evidence type="ECO:0000313" key="6">
    <source>
        <dbReference type="EMBL" id="KNC99168.1"/>
    </source>
</evidence>
<sequence>MFQRSLLRFNRALPTRYCYSRPFQPEALHWGMASVAIKDPLVWIDLEMTGLDLAKDRIIEIACIITDGDLNIVAEGPNLVISQPKELMEGMSQWCIEHHGKSGLTSQVLASNTTTQSATSQVLSFIKSHIPTSNIAHLAGNSIHMDKQFLQKEMPDIINHLHYRIVDVSTIKELVRRWLPEVAQNAPRKGLSHRALDDIRESIQELRYYRQAAFKRPVQ</sequence>
<dbReference type="VEuPathDB" id="FungiDB:SPPG_05422"/>
<dbReference type="EMBL" id="KQ257458">
    <property type="protein sequence ID" value="KNC99168.1"/>
    <property type="molecule type" value="Genomic_DNA"/>
</dbReference>
<dbReference type="OMA" id="AFFHYRN"/>
<name>A0A0L0HEJ6_SPIPD</name>
<dbReference type="FunFam" id="3.30.420.10:FF:000003">
    <property type="entry name" value="Oligoribonuclease"/>
    <property type="match status" value="1"/>
</dbReference>
<keyword evidence="2" id="KW-0540">Nuclease</keyword>
<comment type="similarity">
    <text evidence="1">Belongs to the oligoribonuclease family.</text>
</comment>
<dbReference type="PANTHER" id="PTHR11046">
    <property type="entry name" value="OLIGORIBONUCLEASE, MITOCHONDRIAL"/>
    <property type="match status" value="1"/>
</dbReference>
<dbReference type="CDD" id="cd06135">
    <property type="entry name" value="Orn"/>
    <property type="match status" value="1"/>
</dbReference>
<keyword evidence="4" id="KW-0269">Exonuclease</keyword>
<dbReference type="NCBIfam" id="NF003765">
    <property type="entry name" value="PRK05359.1"/>
    <property type="match status" value="1"/>
</dbReference>
<dbReference type="GO" id="GO:0034475">
    <property type="term" value="P:U4 snRNA 3'-end processing"/>
    <property type="evidence" value="ECO:0007669"/>
    <property type="project" value="EnsemblFungi"/>
</dbReference>
<protein>
    <recommendedName>
        <fullName evidence="5">Exonuclease domain-containing protein</fullName>
    </recommendedName>
</protein>
<dbReference type="GO" id="GO:0005739">
    <property type="term" value="C:mitochondrion"/>
    <property type="evidence" value="ECO:0007669"/>
    <property type="project" value="EnsemblFungi"/>
</dbReference>
<evidence type="ECO:0000259" key="5">
    <source>
        <dbReference type="SMART" id="SM00479"/>
    </source>
</evidence>
<dbReference type="GO" id="GO:0000175">
    <property type="term" value="F:3'-5'-RNA exonuclease activity"/>
    <property type="evidence" value="ECO:0007669"/>
    <property type="project" value="EnsemblFungi"/>
</dbReference>
<keyword evidence="7" id="KW-1185">Reference proteome</keyword>
<dbReference type="PANTHER" id="PTHR11046:SF0">
    <property type="entry name" value="OLIGORIBONUCLEASE, MITOCHONDRIAL"/>
    <property type="match status" value="1"/>
</dbReference>
<dbReference type="Pfam" id="PF00929">
    <property type="entry name" value="RNase_T"/>
    <property type="match status" value="1"/>
</dbReference>
<dbReference type="FunCoup" id="A0A0L0HEJ6">
    <property type="interactions" value="515"/>
</dbReference>
<keyword evidence="3" id="KW-0378">Hydrolase</keyword>
<dbReference type="OrthoDB" id="270189at2759"/>
<dbReference type="eggNOG" id="KOG3242">
    <property type="taxonomic scope" value="Eukaryota"/>
</dbReference>